<dbReference type="KEGG" id="tet:TTHERM_00476530"/>
<sequence length="656" mass="77019">MQKSVSQLSTQYKQKNSQNCLQEMQNRLQNFQQSLLQVNNKLIHTNDKQDQFSEGQDSEFQNCNSSKRSNYKYKKNINKNQNSQNEKINENQVAKDQNKQLQPNNFTEFVSKTGEKQNQNVNSQTISPSTNTRNVGVLPDINQQHHHNQYQKADNYYLLKGKKKQKNKYQNDLYETSLSETVSSKSSQNFQSSSHEHLNPNHQNKSIQINKKVQDLKTEEDSQDGISLNEQRKRILQGVQELKKLRERRFTFKKLRKIDKLKQRISVLQELEKQIPLIQNIQKQKEIENKLNMNGGDGDISDMSFISQDECQSRNSDDFIFEKLDQISVTEMSEDNEKDRVNEIDEVVVQPKQINKNYQDVLPSINNSTKSTKLTNTLESIMEEHQDYFNHIAGKCACGQCECGRCHVKCLVNQKKPQVYNMKWESSYNRSYNHNQNNIFKDQYDIKMMRKSYQPQQSIPFEYTSTFKRDYQNPPDINFQRVVKYDRIKESPLYSLSTYKSNYVDWKIGVKEEPVQLQPAEMKTVVQGVPLIGSSTMKKDYQAIDHVKTNTAKPPDQSPLPRFSIHRSNFKKHNGFNPLNQMEPKSTESDIFKQKKHEFISIPSFEGQYQTSQSVHQDLGKQHCEGTQKLYAMYQRKIEKYQKRLQEQIEKLEQAK</sequence>
<proteinExistence type="predicted"/>
<feature type="coiled-coil region" evidence="1">
    <location>
        <begin position="624"/>
        <end position="655"/>
    </location>
</feature>
<dbReference type="eggNOG" id="ENOG502R32C">
    <property type="taxonomic scope" value="Eukaryota"/>
</dbReference>
<dbReference type="RefSeq" id="XP_001017361.3">
    <property type="nucleotide sequence ID" value="XM_001017361.3"/>
</dbReference>
<dbReference type="InParanoid" id="I7LV33"/>
<feature type="compositionally biased region" description="Low complexity" evidence="2">
    <location>
        <begin position="184"/>
        <end position="193"/>
    </location>
</feature>
<evidence type="ECO:0000256" key="1">
    <source>
        <dbReference type="SAM" id="Coils"/>
    </source>
</evidence>
<protein>
    <submittedName>
        <fullName evidence="3">STOP protein</fullName>
    </submittedName>
</protein>
<reference evidence="4" key="1">
    <citation type="journal article" date="2006" name="PLoS Biol.">
        <title>Macronuclear genome sequence of the ciliate Tetrahymena thermophila, a model eukaryote.</title>
        <authorList>
            <person name="Eisen J.A."/>
            <person name="Coyne R.S."/>
            <person name="Wu M."/>
            <person name="Wu D."/>
            <person name="Thiagarajan M."/>
            <person name="Wortman J.R."/>
            <person name="Badger J.H."/>
            <person name="Ren Q."/>
            <person name="Amedeo P."/>
            <person name="Jones K.M."/>
            <person name="Tallon L.J."/>
            <person name="Delcher A.L."/>
            <person name="Salzberg S.L."/>
            <person name="Silva J.C."/>
            <person name="Haas B.J."/>
            <person name="Majoros W.H."/>
            <person name="Farzad M."/>
            <person name="Carlton J.M."/>
            <person name="Smith R.K. Jr."/>
            <person name="Garg J."/>
            <person name="Pearlman R.E."/>
            <person name="Karrer K.M."/>
            <person name="Sun L."/>
            <person name="Manning G."/>
            <person name="Elde N.C."/>
            <person name="Turkewitz A.P."/>
            <person name="Asai D.J."/>
            <person name="Wilkes D.E."/>
            <person name="Wang Y."/>
            <person name="Cai H."/>
            <person name="Collins K."/>
            <person name="Stewart B.A."/>
            <person name="Lee S.R."/>
            <person name="Wilamowska K."/>
            <person name="Weinberg Z."/>
            <person name="Ruzzo W.L."/>
            <person name="Wloga D."/>
            <person name="Gaertig J."/>
            <person name="Frankel J."/>
            <person name="Tsao C.-C."/>
            <person name="Gorovsky M.A."/>
            <person name="Keeling P.J."/>
            <person name="Waller R.F."/>
            <person name="Patron N.J."/>
            <person name="Cherry J.M."/>
            <person name="Stover N.A."/>
            <person name="Krieger C.J."/>
            <person name="del Toro C."/>
            <person name="Ryder H.F."/>
            <person name="Williamson S.C."/>
            <person name="Barbeau R.A."/>
            <person name="Hamilton E.P."/>
            <person name="Orias E."/>
        </authorList>
    </citation>
    <scope>NUCLEOTIDE SEQUENCE [LARGE SCALE GENOMIC DNA]</scope>
    <source>
        <strain evidence="4">SB210</strain>
    </source>
</reference>
<feature type="compositionally biased region" description="Polar residues" evidence="2">
    <location>
        <begin position="92"/>
        <end position="102"/>
    </location>
</feature>
<feature type="coiled-coil region" evidence="1">
    <location>
        <begin position="14"/>
        <end position="41"/>
    </location>
</feature>
<evidence type="ECO:0000256" key="2">
    <source>
        <dbReference type="SAM" id="MobiDB-lite"/>
    </source>
</evidence>
<feature type="compositionally biased region" description="Polar residues" evidence="2">
    <location>
        <begin position="52"/>
        <end position="63"/>
    </location>
</feature>
<organism evidence="3 4">
    <name type="scientific">Tetrahymena thermophila (strain SB210)</name>
    <dbReference type="NCBI Taxonomy" id="312017"/>
    <lineage>
        <taxon>Eukaryota</taxon>
        <taxon>Sar</taxon>
        <taxon>Alveolata</taxon>
        <taxon>Ciliophora</taxon>
        <taxon>Intramacronucleata</taxon>
        <taxon>Oligohymenophorea</taxon>
        <taxon>Hymenostomatida</taxon>
        <taxon>Tetrahymenina</taxon>
        <taxon>Tetrahymenidae</taxon>
        <taxon>Tetrahymena</taxon>
    </lineage>
</organism>
<dbReference type="EMBL" id="GG662667">
    <property type="protein sequence ID" value="EAR97116.3"/>
    <property type="molecule type" value="Genomic_DNA"/>
</dbReference>
<gene>
    <name evidence="3" type="ORF">TTHERM_00476530</name>
</gene>
<evidence type="ECO:0000313" key="4">
    <source>
        <dbReference type="Proteomes" id="UP000009168"/>
    </source>
</evidence>
<feature type="compositionally biased region" description="Polar residues" evidence="2">
    <location>
        <begin position="114"/>
        <end position="134"/>
    </location>
</feature>
<feature type="region of interest" description="Disordered" evidence="2">
    <location>
        <begin position="50"/>
        <end position="102"/>
    </location>
</feature>
<name>I7LV33_TETTS</name>
<dbReference type="GeneID" id="7828106"/>
<dbReference type="OrthoDB" id="297356at2759"/>
<feature type="region of interest" description="Disordered" evidence="2">
    <location>
        <begin position="114"/>
        <end position="137"/>
    </location>
</feature>
<accession>I7LV33</accession>
<keyword evidence="4" id="KW-1185">Reference proteome</keyword>
<keyword evidence="1" id="KW-0175">Coiled coil</keyword>
<evidence type="ECO:0000313" key="3">
    <source>
        <dbReference type="EMBL" id="EAR97116.3"/>
    </source>
</evidence>
<feature type="region of interest" description="Disordered" evidence="2">
    <location>
        <begin position="184"/>
        <end position="206"/>
    </location>
</feature>
<dbReference type="AlphaFoldDB" id="I7LV33"/>
<dbReference type="Proteomes" id="UP000009168">
    <property type="component" value="Unassembled WGS sequence"/>
</dbReference>